<protein>
    <submittedName>
        <fullName evidence="2">Anti-repressor SinI</fullName>
    </submittedName>
</protein>
<accession>A0A1I3XD96</accession>
<dbReference type="GO" id="GO:0006355">
    <property type="term" value="P:regulation of DNA-templated transcription"/>
    <property type="evidence" value="ECO:0007669"/>
    <property type="project" value="InterPro"/>
</dbReference>
<organism evidence="2 3">
    <name type="scientific">Halobacillus dabanensis</name>
    <dbReference type="NCBI Taxonomy" id="240302"/>
    <lineage>
        <taxon>Bacteria</taxon>
        <taxon>Bacillati</taxon>
        <taxon>Bacillota</taxon>
        <taxon>Bacilli</taxon>
        <taxon>Bacillales</taxon>
        <taxon>Bacillaceae</taxon>
        <taxon>Halobacillus</taxon>
    </lineage>
</organism>
<dbReference type="GO" id="GO:0046983">
    <property type="term" value="F:protein dimerization activity"/>
    <property type="evidence" value="ECO:0007669"/>
    <property type="project" value="InterPro"/>
</dbReference>
<evidence type="ECO:0000313" key="2">
    <source>
        <dbReference type="EMBL" id="SFK17495.1"/>
    </source>
</evidence>
<sequence>METLPKQKVDCDWVHLLEEARELGLSIDEIREFLRKGTIR</sequence>
<dbReference type="InterPro" id="IPR010981">
    <property type="entry name" value="SinR/SinI_dimer_dom"/>
</dbReference>
<dbReference type="AlphaFoldDB" id="A0A1I3XD96"/>
<evidence type="ECO:0000313" key="3">
    <source>
        <dbReference type="Proteomes" id="UP000183557"/>
    </source>
</evidence>
<dbReference type="Pfam" id="PF08671">
    <property type="entry name" value="SinI"/>
    <property type="match status" value="1"/>
</dbReference>
<dbReference type="PROSITE" id="PS51500">
    <property type="entry name" value="SIN"/>
    <property type="match status" value="1"/>
</dbReference>
<feature type="domain" description="Sin" evidence="1">
    <location>
        <begin position="1"/>
        <end position="38"/>
    </location>
</feature>
<dbReference type="SUPFAM" id="SSF47406">
    <property type="entry name" value="SinR repressor dimerisation domain-like"/>
    <property type="match status" value="1"/>
</dbReference>
<dbReference type="EMBL" id="FOSB01000008">
    <property type="protein sequence ID" value="SFK17495.1"/>
    <property type="molecule type" value="Genomic_DNA"/>
</dbReference>
<gene>
    <name evidence="2" type="ORF">SAMN04487936_108134</name>
</gene>
<dbReference type="OrthoDB" id="2936756at2"/>
<keyword evidence="3" id="KW-1185">Reference proteome</keyword>
<reference evidence="3" key="1">
    <citation type="submission" date="2016-10" db="EMBL/GenBank/DDBJ databases">
        <authorList>
            <person name="Varghese N."/>
            <person name="Submissions S."/>
        </authorList>
    </citation>
    <scope>NUCLEOTIDE SEQUENCE [LARGE SCALE GENOMIC DNA]</scope>
    <source>
        <strain evidence="3">CGMCC 1.3704</strain>
    </source>
</reference>
<evidence type="ECO:0000259" key="1">
    <source>
        <dbReference type="PROSITE" id="PS51500"/>
    </source>
</evidence>
<dbReference type="Proteomes" id="UP000183557">
    <property type="component" value="Unassembled WGS sequence"/>
</dbReference>
<proteinExistence type="predicted"/>
<name>A0A1I3XD96_HALDA</name>
<dbReference type="RefSeq" id="WP_083412798.1">
    <property type="nucleotide sequence ID" value="NZ_FOSB01000008.1"/>
</dbReference>
<dbReference type="InterPro" id="IPR036281">
    <property type="entry name" value="SinR/SinI_dimer_dom_sf"/>
</dbReference>